<name>A0A8H6YWF0_9AGAR</name>
<evidence type="ECO:0000313" key="3">
    <source>
        <dbReference type="EMBL" id="KAF7368340.1"/>
    </source>
</evidence>
<feature type="transmembrane region" description="Helical" evidence="1">
    <location>
        <begin position="124"/>
        <end position="149"/>
    </location>
</feature>
<feature type="transmembrane region" description="Helical" evidence="1">
    <location>
        <begin position="169"/>
        <end position="186"/>
    </location>
</feature>
<dbReference type="Proteomes" id="UP000620124">
    <property type="component" value="Unassembled WGS sequence"/>
</dbReference>
<evidence type="ECO:0000313" key="4">
    <source>
        <dbReference type="Proteomes" id="UP000620124"/>
    </source>
</evidence>
<feature type="transmembrane region" description="Helical" evidence="1">
    <location>
        <begin position="12"/>
        <end position="30"/>
    </location>
</feature>
<dbReference type="Pfam" id="PF20152">
    <property type="entry name" value="DUF6534"/>
    <property type="match status" value="1"/>
</dbReference>
<feature type="transmembrane region" description="Helical" evidence="1">
    <location>
        <begin position="198"/>
        <end position="223"/>
    </location>
</feature>
<dbReference type="InterPro" id="IPR045339">
    <property type="entry name" value="DUF6534"/>
</dbReference>
<dbReference type="OrthoDB" id="3231781at2759"/>
<keyword evidence="1" id="KW-0812">Transmembrane</keyword>
<proteinExistence type="predicted"/>
<organism evidence="3 4">
    <name type="scientific">Mycena venus</name>
    <dbReference type="NCBI Taxonomy" id="2733690"/>
    <lineage>
        <taxon>Eukaryota</taxon>
        <taxon>Fungi</taxon>
        <taxon>Dikarya</taxon>
        <taxon>Basidiomycota</taxon>
        <taxon>Agaricomycotina</taxon>
        <taxon>Agaricomycetes</taxon>
        <taxon>Agaricomycetidae</taxon>
        <taxon>Agaricales</taxon>
        <taxon>Marasmiineae</taxon>
        <taxon>Mycenaceae</taxon>
        <taxon>Mycena</taxon>
    </lineage>
</organism>
<dbReference type="PANTHER" id="PTHR40465">
    <property type="entry name" value="CHROMOSOME 1, WHOLE GENOME SHOTGUN SEQUENCE"/>
    <property type="match status" value="1"/>
</dbReference>
<keyword evidence="1" id="KW-0472">Membrane</keyword>
<keyword evidence="1" id="KW-1133">Transmembrane helix</keyword>
<protein>
    <submittedName>
        <fullName evidence="3">Saposin B-type domain-containing protein</fullName>
    </submittedName>
</protein>
<comment type="caution">
    <text evidence="3">The sequence shown here is derived from an EMBL/GenBank/DDBJ whole genome shotgun (WGS) entry which is preliminary data.</text>
</comment>
<feature type="transmembrane region" description="Helical" evidence="1">
    <location>
        <begin position="94"/>
        <end position="112"/>
    </location>
</feature>
<reference evidence="3" key="1">
    <citation type="submission" date="2020-05" db="EMBL/GenBank/DDBJ databases">
        <title>Mycena genomes resolve the evolution of fungal bioluminescence.</title>
        <authorList>
            <person name="Tsai I.J."/>
        </authorList>
    </citation>
    <scope>NUCLEOTIDE SEQUENCE</scope>
    <source>
        <strain evidence="3">CCC161011</strain>
    </source>
</reference>
<sequence>MSANIFSFDLNVSLGALEIGIVLGVFLFGIETLQTFNYYKRFPKDSNLLKGAVGVVWLLELGHTISTLHALYLQTVTFYGQPIHILSPPLSEEIPILLSGLIYTIVQTFFANRVRVLSGQWYTMALACVLGFFRFVGDVWIAALLLIYVRVTVLLEWRWLVTTSLSLDLSTDILITASLCSCLWNMRSCESKRIRSMLDTLILWAIESTILTSASSVIQIILFMTRTDLIWAGVYVVQSKLFSNAMLASLNGRQRLRECTTANMSDIHFGSTHPSRKADAVAISFEDARSLRSLDVERK</sequence>
<feature type="transmembrane region" description="Helical" evidence="1">
    <location>
        <begin position="51"/>
        <end position="74"/>
    </location>
</feature>
<dbReference type="AlphaFoldDB" id="A0A8H6YWF0"/>
<keyword evidence="4" id="KW-1185">Reference proteome</keyword>
<feature type="domain" description="DUF6534" evidence="2">
    <location>
        <begin position="170"/>
        <end position="255"/>
    </location>
</feature>
<dbReference type="EMBL" id="JACAZI010000002">
    <property type="protein sequence ID" value="KAF7368340.1"/>
    <property type="molecule type" value="Genomic_DNA"/>
</dbReference>
<dbReference type="PANTHER" id="PTHR40465:SF1">
    <property type="entry name" value="DUF6534 DOMAIN-CONTAINING PROTEIN"/>
    <property type="match status" value="1"/>
</dbReference>
<evidence type="ECO:0000256" key="1">
    <source>
        <dbReference type="SAM" id="Phobius"/>
    </source>
</evidence>
<accession>A0A8H6YWF0</accession>
<gene>
    <name evidence="3" type="ORF">MVEN_00155500</name>
</gene>
<evidence type="ECO:0000259" key="2">
    <source>
        <dbReference type="Pfam" id="PF20152"/>
    </source>
</evidence>